<sequence>CLVNGFGAIHKTLTGAFLLSNRLRSARQTGSERFTELPVLNRPSSPPRPMKFDWHDEKRKSNIEKHDLDFLDAIQVFEEEHFMEDRTREEEWETRKAIIGPLPEADVPGHWSGNLIVVVFTPRNDTIRIISARRASTDERRCYERHVG</sequence>
<dbReference type="Pfam" id="PF04365">
    <property type="entry name" value="BrnT_toxin"/>
    <property type="match status" value="1"/>
</dbReference>
<dbReference type="InterPro" id="IPR038573">
    <property type="entry name" value="BrnT_sf"/>
</dbReference>
<proteinExistence type="predicted"/>
<feature type="non-terminal residue" evidence="1">
    <location>
        <position position="1"/>
    </location>
</feature>
<name>A0A9X2U4V4_9BACT</name>
<dbReference type="InterPro" id="IPR007460">
    <property type="entry name" value="BrnT_toxin"/>
</dbReference>
<dbReference type="Proteomes" id="UP001155034">
    <property type="component" value="Unassembled WGS sequence"/>
</dbReference>
<dbReference type="EMBL" id="JANTYZ010000028">
    <property type="protein sequence ID" value="MCS3866961.1"/>
    <property type="molecule type" value="Genomic_DNA"/>
</dbReference>
<protein>
    <submittedName>
        <fullName evidence="1">Uncharacterized DUF497 family protein</fullName>
    </submittedName>
</protein>
<dbReference type="RefSeq" id="WP_259084326.1">
    <property type="nucleotide sequence ID" value="NZ_JANTYZ010000028.1"/>
</dbReference>
<comment type="caution">
    <text evidence="1">The sequence shown here is derived from an EMBL/GenBank/DDBJ whole genome shotgun (WGS) entry which is preliminary data.</text>
</comment>
<evidence type="ECO:0000313" key="2">
    <source>
        <dbReference type="Proteomes" id="UP001155034"/>
    </source>
</evidence>
<accession>A0A9X2U4V4</accession>
<gene>
    <name evidence="1" type="ORF">GGP82_003544</name>
</gene>
<evidence type="ECO:0000313" key="1">
    <source>
        <dbReference type="EMBL" id="MCS3866961.1"/>
    </source>
</evidence>
<dbReference type="Gene3D" id="3.10.450.530">
    <property type="entry name" value="Ribonuclease toxin, BrnT, of type II toxin-antitoxin system"/>
    <property type="match status" value="1"/>
</dbReference>
<reference evidence="1" key="1">
    <citation type="submission" date="2022-08" db="EMBL/GenBank/DDBJ databases">
        <title>Genomic Encyclopedia of Type Strains, Phase V (KMG-V): Genome sequencing to study the core and pangenomes of soil and plant-associated prokaryotes.</title>
        <authorList>
            <person name="Whitman W."/>
        </authorList>
    </citation>
    <scope>NUCLEOTIDE SEQUENCE</scope>
    <source>
        <strain evidence="1">SP2016B</strain>
    </source>
</reference>
<dbReference type="AlphaFoldDB" id="A0A9X2U4V4"/>
<organism evidence="1 2">
    <name type="scientific">Salinibacter ruber</name>
    <dbReference type="NCBI Taxonomy" id="146919"/>
    <lineage>
        <taxon>Bacteria</taxon>
        <taxon>Pseudomonadati</taxon>
        <taxon>Rhodothermota</taxon>
        <taxon>Rhodothermia</taxon>
        <taxon>Rhodothermales</taxon>
        <taxon>Salinibacteraceae</taxon>
        <taxon>Salinibacter</taxon>
    </lineage>
</organism>